<dbReference type="EMBL" id="CAJNOK010054025">
    <property type="protein sequence ID" value="CAF1614214.1"/>
    <property type="molecule type" value="Genomic_DNA"/>
</dbReference>
<evidence type="ECO:0000313" key="4">
    <source>
        <dbReference type="EMBL" id="CAF4429798.1"/>
    </source>
</evidence>
<dbReference type="Proteomes" id="UP000677228">
    <property type="component" value="Unassembled WGS sequence"/>
</dbReference>
<dbReference type="Proteomes" id="UP000681722">
    <property type="component" value="Unassembled WGS sequence"/>
</dbReference>
<dbReference type="Proteomes" id="UP000663829">
    <property type="component" value="Unassembled WGS sequence"/>
</dbReference>
<comment type="caution">
    <text evidence="1">The sequence shown here is derived from an EMBL/GenBank/DDBJ whole genome shotgun (WGS) entry which is preliminary data.</text>
</comment>
<organism evidence="1 5">
    <name type="scientific">Didymodactylos carnosus</name>
    <dbReference type="NCBI Taxonomy" id="1234261"/>
    <lineage>
        <taxon>Eukaryota</taxon>
        <taxon>Metazoa</taxon>
        <taxon>Spiralia</taxon>
        <taxon>Gnathifera</taxon>
        <taxon>Rotifera</taxon>
        <taxon>Eurotatoria</taxon>
        <taxon>Bdelloidea</taxon>
        <taxon>Philodinida</taxon>
        <taxon>Philodinidae</taxon>
        <taxon>Didymodactylos</taxon>
    </lineage>
</organism>
<evidence type="ECO:0000313" key="1">
    <source>
        <dbReference type="EMBL" id="CAF0923437.1"/>
    </source>
</evidence>
<sequence length="69" mass="7616">MLDSLTRRLLNTSVKSNDNKLPSLLSDHESEMSFKDADINDDIVPVIQPFVIKVALSTLSLNSTDIPTT</sequence>
<evidence type="ECO:0000313" key="3">
    <source>
        <dbReference type="EMBL" id="CAF3702439.1"/>
    </source>
</evidence>
<dbReference type="EMBL" id="CAJOBC010001855">
    <property type="protein sequence ID" value="CAF3702439.1"/>
    <property type="molecule type" value="Genomic_DNA"/>
</dbReference>
<gene>
    <name evidence="1" type="ORF">GPM918_LOCUS9783</name>
    <name evidence="2" type="ORF">OVA965_LOCUS42823</name>
    <name evidence="3" type="ORF">SRO942_LOCUS9784</name>
    <name evidence="4" type="ORF">TMI583_LOCUS44848</name>
</gene>
<dbReference type="AlphaFoldDB" id="A0A814B2L6"/>
<protein>
    <submittedName>
        <fullName evidence="1">Uncharacterized protein</fullName>
    </submittedName>
</protein>
<reference evidence="1" key="1">
    <citation type="submission" date="2021-02" db="EMBL/GenBank/DDBJ databases">
        <authorList>
            <person name="Nowell W R."/>
        </authorList>
    </citation>
    <scope>NUCLEOTIDE SEQUENCE</scope>
</reference>
<evidence type="ECO:0000313" key="2">
    <source>
        <dbReference type="EMBL" id="CAF1614214.1"/>
    </source>
</evidence>
<keyword evidence="5" id="KW-1185">Reference proteome</keyword>
<name>A0A814B2L6_9BILA</name>
<dbReference type="EMBL" id="CAJOBA010078461">
    <property type="protein sequence ID" value="CAF4429798.1"/>
    <property type="molecule type" value="Genomic_DNA"/>
</dbReference>
<proteinExistence type="predicted"/>
<evidence type="ECO:0000313" key="5">
    <source>
        <dbReference type="Proteomes" id="UP000663829"/>
    </source>
</evidence>
<dbReference type="Proteomes" id="UP000682733">
    <property type="component" value="Unassembled WGS sequence"/>
</dbReference>
<dbReference type="EMBL" id="CAJNOQ010001855">
    <property type="protein sequence ID" value="CAF0923437.1"/>
    <property type="molecule type" value="Genomic_DNA"/>
</dbReference>
<accession>A0A814B2L6</accession>